<dbReference type="FunFam" id="3.40.140.10:FF:000016">
    <property type="entry name" value="Cytosine deaminase"/>
    <property type="match status" value="1"/>
</dbReference>
<gene>
    <name evidence="10" type="ORF">VW23_025715</name>
</gene>
<comment type="subcellular location">
    <subcellularLocation>
        <location evidence="2">Cytoplasm</location>
    </subcellularLocation>
</comment>
<dbReference type="GO" id="GO:0008835">
    <property type="term" value="F:diaminohydroxyphosphoribosylaminopyrimidine deaminase activity"/>
    <property type="evidence" value="ECO:0007669"/>
    <property type="project" value="TreeGrafter"/>
</dbReference>
<comment type="pathway">
    <text evidence="8">Pyrimidine metabolism.</text>
</comment>
<dbReference type="RefSeq" id="WP_069911328.1">
    <property type="nucleotide sequence ID" value="NZ_LAJE02000285.1"/>
</dbReference>
<evidence type="ECO:0000256" key="7">
    <source>
        <dbReference type="ARBA" id="ARBA00022833"/>
    </source>
</evidence>
<evidence type="ECO:0000256" key="5">
    <source>
        <dbReference type="ARBA" id="ARBA00022723"/>
    </source>
</evidence>
<dbReference type="GO" id="GO:0072527">
    <property type="term" value="P:pyrimidine-containing compound metabolic process"/>
    <property type="evidence" value="ECO:0007669"/>
    <property type="project" value="UniProtKB-ARBA"/>
</dbReference>
<dbReference type="GO" id="GO:0055086">
    <property type="term" value="P:nucleobase-containing small molecule metabolic process"/>
    <property type="evidence" value="ECO:0007669"/>
    <property type="project" value="UniProtKB-ARBA"/>
</dbReference>
<reference evidence="10 11" key="1">
    <citation type="journal article" date="2015" name="Genome Announc.">
        <title>Genome Assemblies of Three Soil-Associated Devosia species: D. insulae, D. limi, and D. soli.</title>
        <authorList>
            <person name="Hassan Y.I."/>
            <person name="Lepp D."/>
            <person name="Zhou T."/>
        </authorList>
    </citation>
    <scope>NUCLEOTIDE SEQUENCE [LARGE SCALE GENOMIC DNA]</scope>
    <source>
        <strain evidence="10 11">DS-56</strain>
    </source>
</reference>
<dbReference type="AlphaFoldDB" id="A0A1E5XLD9"/>
<dbReference type="GO" id="GO:0008270">
    <property type="term" value="F:zinc ion binding"/>
    <property type="evidence" value="ECO:0007669"/>
    <property type="project" value="InterPro"/>
</dbReference>
<evidence type="ECO:0000256" key="3">
    <source>
        <dbReference type="ARBA" id="ARBA00011738"/>
    </source>
</evidence>
<name>A0A1E5XLD9_9HYPH</name>
<dbReference type="InterPro" id="IPR016192">
    <property type="entry name" value="APOBEC/CMP_deaminase_Zn-bd"/>
</dbReference>
<sequence>MVTELDRKFLDAAYEEAQLGLSEGGIPIGSVLVRNGEIIGRGHNRRVQKGDPILHGEMDAIQNAGRQRTYKDVTCYTTLSPCMMCTGTIIQFGITRVVVAESKNFKGFQDVLSLAGVDVVDYHDERCEHMMADFIEKHPQLWNEDIGE</sequence>
<dbReference type="GO" id="GO:0005737">
    <property type="term" value="C:cytoplasm"/>
    <property type="evidence" value="ECO:0007669"/>
    <property type="project" value="UniProtKB-SubCell"/>
</dbReference>
<keyword evidence="5" id="KW-0479">Metal-binding</keyword>
<dbReference type="EMBL" id="LAJE02000285">
    <property type="protein sequence ID" value="OEO29421.1"/>
    <property type="molecule type" value="Genomic_DNA"/>
</dbReference>
<dbReference type="Proteomes" id="UP000095463">
    <property type="component" value="Unassembled WGS sequence"/>
</dbReference>
<evidence type="ECO:0000256" key="2">
    <source>
        <dbReference type="ARBA" id="ARBA00004496"/>
    </source>
</evidence>
<proteinExistence type="predicted"/>
<feature type="domain" description="CMP/dCMP-type deaminase" evidence="9">
    <location>
        <begin position="4"/>
        <end position="111"/>
    </location>
</feature>
<dbReference type="PANTHER" id="PTHR11079:SF190">
    <property type="entry name" value="CYTOSINE DEAMINASE"/>
    <property type="match status" value="1"/>
</dbReference>
<evidence type="ECO:0000256" key="8">
    <source>
        <dbReference type="ARBA" id="ARBA00060693"/>
    </source>
</evidence>
<organism evidence="10 11">
    <name type="scientific">Devosia insulae DS-56</name>
    <dbReference type="NCBI Taxonomy" id="1116389"/>
    <lineage>
        <taxon>Bacteria</taxon>
        <taxon>Pseudomonadati</taxon>
        <taxon>Pseudomonadota</taxon>
        <taxon>Alphaproteobacteria</taxon>
        <taxon>Hyphomicrobiales</taxon>
        <taxon>Devosiaceae</taxon>
        <taxon>Devosia</taxon>
    </lineage>
</organism>
<accession>A0A1E5XLD9</accession>
<keyword evidence="6" id="KW-0378">Hydrolase</keyword>
<comment type="subunit">
    <text evidence="3">Homodimer.</text>
</comment>
<evidence type="ECO:0000313" key="11">
    <source>
        <dbReference type="Proteomes" id="UP000095463"/>
    </source>
</evidence>
<dbReference type="PROSITE" id="PS51747">
    <property type="entry name" value="CYT_DCMP_DEAMINASES_2"/>
    <property type="match status" value="1"/>
</dbReference>
<keyword evidence="4" id="KW-0963">Cytoplasm</keyword>
<dbReference type="PANTHER" id="PTHR11079">
    <property type="entry name" value="CYTOSINE DEAMINASE FAMILY MEMBER"/>
    <property type="match status" value="1"/>
</dbReference>
<evidence type="ECO:0000313" key="10">
    <source>
        <dbReference type="EMBL" id="OEO29421.1"/>
    </source>
</evidence>
<dbReference type="Pfam" id="PF00383">
    <property type="entry name" value="dCMP_cyt_deam_1"/>
    <property type="match status" value="1"/>
</dbReference>
<dbReference type="Gene3D" id="3.40.140.10">
    <property type="entry name" value="Cytidine Deaminase, domain 2"/>
    <property type="match status" value="1"/>
</dbReference>
<evidence type="ECO:0000256" key="4">
    <source>
        <dbReference type="ARBA" id="ARBA00022490"/>
    </source>
</evidence>
<evidence type="ECO:0000256" key="1">
    <source>
        <dbReference type="ARBA" id="ARBA00001947"/>
    </source>
</evidence>
<dbReference type="OrthoDB" id="9802676at2"/>
<comment type="cofactor">
    <cofactor evidence="1">
        <name>Zn(2+)</name>
        <dbReference type="ChEBI" id="CHEBI:29105"/>
    </cofactor>
</comment>
<evidence type="ECO:0000256" key="6">
    <source>
        <dbReference type="ARBA" id="ARBA00022801"/>
    </source>
</evidence>
<keyword evidence="7" id="KW-0862">Zinc</keyword>
<keyword evidence="11" id="KW-1185">Reference proteome</keyword>
<dbReference type="CDD" id="cd01285">
    <property type="entry name" value="nucleoside_deaminase"/>
    <property type="match status" value="1"/>
</dbReference>
<evidence type="ECO:0000259" key="9">
    <source>
        <dbReference type="PROSITE" id="PS51747"/>
    </source>
</evidence>
<dbReference type="InterPro" id="IPR002125">
    <property type="entry name" value="CMP_dCMP_dom"/>
</dbReference>
<dbReference type="PROSITE" id="PS00903">
    <property type="entry name" value="CYT_DCMP_DEAMINASES_1"/>
    <property type="match status" value="1"/>
</dbReference>
<comment type="caution">
    <text evidence="10">The sequence shown here is derived from an EMBL/GenBank/DDBJ whole genome shotgun (WGS) entry which is preliminary data.</text>
</comment>
<protein>
    <submittedName>
        <fullName evidence="10">tRNA-specific adenosine deaminase</fullName>
    </submittedName>
</protein>
<dbReference type="InterPro" id="IPR016193">
    <property type="entry name" value="Cytidine_deaminase-like"/>
</dbReference>
<dbReference type="SUPFAM" id="SSF53927">
    <property type="entry name" value="Cytidine deaminase-like"/>
    <property type="match status" value="1"/>
</dbReference>